<name>A0A438EB34_VITVI</name>
<accession>A0A438EB34</accession>
<evidence type="ECO:0000313" key="2">
    <source>
        <dbReference type="Proteomes" id="UP000288805"/>
    </source>
</evidence>
<proteinExistence type="predicted"/>
<organism evidence="1 2">
    <name type="scientific">Vitis vinifera</name>
    <name type="common">Grape</name>
    <dbReference type="NCBI Taxonomy" id="29760"/>
    <lineage>
        <taxon>Eukaryota</taxon>
        <taxon>Viridiplantae</taxon>
        <taxon>Streptophyta</taxon>
        <taxon>Embryophyta</taxon>
        <taxon>Tracheophyta</taxon>
        <taxon>Spermatophyta</taxon>
        <taxon>Magnoliopsida</taxon>
        <taxon>eudicotyledons</taxon>
        <taxon>Gunneridae</taxon>
        <taxon>Pentapetalae</taxon>
        <taxon>rosids</taxon>
        <taxon>Vitales</taxon>
        <taxon>Vitaceae</taxon>
        <taxon>Viteae</taxon>
        <taxon>Vitis</taxon>
    </lineage>
</organism>
<gene>
    <name evidence="1" type="ORF">CK203_109639</name>
</gene>
<dbReference type="EMBL" id="QGNW01001340">
    <property type="protein sequence ID" value="RVW44879.1"/>
    <property type="molecule type" value="Genomic_DNA"/>
</dbReference>
<reference evidence="1 2" key="1">
    <citation type="journal article" date="2018" name="PLoS Genet.">
        <title>Population sequencing reveals clonal diversity and ancestral inbreeding in the grapevine cultivar Chardonnay.</title>
        <authorList>
            <person name="Roach M.J."/>
            <person name="Johnson D.L."/>
            <person name="Bohlmann J."/>
            <person name="van Vuuren H.J."/>
            <person name="Jones S.J."/>
            <person name="Pretorius I.S."/>
            <person name="Schmidt S.A."/>
            <person name="Borneman A.R."/>
        </authorList>
    </citation>
    <scope>NUCLEOTIDE SEQUENCE [LARGE SCALE GENOMIC DNA]</scope>
    <source>
        <strain evidence="2">cv. Chardonnay</strain>
        <tissue evidence="1">Leaf</tissue>
    </source>
</reference>
<evidence type="ECO:0000313" key="1">
    <source>
        <dbReference type="EMBL" id="RVW44879.1"/>
    </source>
</evidence>
<dbReference type="Proteomes" id="UP000288805">
    <property type="component" value="Unassembled WGS sequence"/>
</dbReference>
<protein>
    <submittedName>
        <fullName evidence="1">Uncharacterized protein</fullName>
    </submittedName>
</protein>
<comment type="caution">
    <text evidence="1">The sequence shown here is derived from an EMBL/GenBank/DDBJ whole genome shotgun (WGS) entry which is preliminary data.</text>
</comment>
<dbReference type="AlphaFoldDB" id="A0A438EB34"/>
<sequence length="103" mass="11472">MNSLVPIDDVGELILIWGSLWIELLSNSELMMVGHCTDCCVSIRHTIHDVIDSDAVRFPMLTTDIDLGPDMIVDFFRAYSTHAAPPPSGLYHHVLDTQGIDIH</sequence>